<dbReference type="OrthoDB" id="115870at2"/>
<dbReference type="InterPro" id="IPR004843">
    <property type="entry name" value="Calcineurin-like_PHP"/>
</dbReference>
<protein>
    <submittedName>
        <fullName evidence="3">3',5'-cyclic adenosine monophosphate phosphodiesterase CpdA</fullName>
        <ecNumber evidence="3">3.1.4.53</ecNumber>
    </submittedName>
</protein>
<evidence type="ECO:0000313" key="3">
    <source>
        <dbReference type="EMBL" id="PRR70133.1"/>
    </source>
</evidence>
<comment type="caution">
    <text evidence="3">The sequence shown here is derived from an EMBL/GenBank/DDBJ whole genome shotgun (WGS) entry which is preliminary data.</text>
</comment>
<dbReference type="RefSeq" id="WP_106024687.1">
    <property type="nucleotide sequence ID" value="NZ_PVXN01000058.1"/>
</dbReference>
<dbReference type="EMBL" id="PVXN01000058">
    <property type="protein sequence ID" value="PRR70133.1"/>
    <property type="molecule type" value="Genomic_DNA"/>
</dbReference>
<dbReference type="InterPro" id="IPR040836">
    <property type="entry name" value="SAVED"/>
</dbReference>
<dbReference type="Pfam" id="PF00149">
    <property type="entry name" value="Metallophos"/>
    <property type="match status" value="1"/>
</dbReference>
<dbReference type="AlphaFoldDB" id="A0A2T0AMM6"/>
<dbReference type="InterPro" id="IPR029052">
    <property type="entry name" value="Metallo-depent_PP-like"/>
</dbReference>
<feature type="domain" description="Calcineurin-like phosphoesterase" evidence="1">
    <location>
        <begin position="6"/>
        <end position="236"/>
    </location>
</feature>
<dbReference type="Proteomes" id="UP000239614">
    <property type="component" value="Unassembled WGS sequence"/>
</dbReference>
<accession>A0A2T0AMM6</accession>
<feature type="domain" description="SMODS-associated and fused to various effectors" evidence="2">
    <location>
        <begin position="380"/>
        <end position="561"/>
    </location>
</feature>
<gene>
    <name evidence="3" type="primary">cpdA_3</name>
    <name evidence="3" type="ORF">CPAL_23540</name>
</gene>
<organism evidence="3 4">
    <name type="scientific">Clostridium thermopalmarium DSM 5974</name>
    <dbReference type="NCBI Taxonomy" id="1121340"/>
    <lineage>
        <taxon>Bacteria</taxon>
        <taxon>Bacillati</taxon>
        <taxon>Bacillota</taxon>
        <taxon>Clostridia</taxon>
        <taxon>Eubacteriales</taxon>
        <taxon>Clostridiaceae</taxon>
        <taxon>Clostridium</taxon>
    </lineage>
</organism>
<name>A0A2T0AMM6_9CLOT</name>
<dbReference type="PANTHER" id="PTHR30337:SF0">
    <property type="entry name" value="NUCLEASE SBCCD SUBUNIT D"/>
    <property type="match status" value="1"/>
</dbReference>
<dbReference type="GO" id="GO:0004115">
    <property type="term" value="F:3',5'-cyclic-AMP phosphodiesterase activity"/>
    <property type="evidence" value="ECO:0007669"/>
    <property type="project" value="UniProtKB-EC"/>
</dbReference>
<keyword evidence="3" id="KW-0378">Hydrolase</keyword>
<reference evidence="3 4" key="1">
    <citation type="submission" date="2018-03" db="EMBL/GenBank/DDBJ databases">
        <title>Genome sequence of Clostridium thermopalmarium DSM 5974.</title>
        <authorList>
            <person name="Poehlein A."/>
            <person name="Daniel R."/>
        </authorList>
    </citation>
    <scope>NUCLEOTIDE SEQUENCE [LARGE SCALE GENOMIC DNA]</scope>
    <source>
        <strain evidence="3 4">DSM 5974</strain>
    </source>
</reference>
<dbReference type="InterPro" id="IPR050535">
    <property type="entry name" value="DNA_Repair-Maintenance_Comp"/>
</dbReference>
<dbReference type="PANTHER" id="PTHR30337">
    <property type="entry name" value="COMPONENT OF ATP-DEPENDENT DSDNA EXONUCLEASE"/>
    <property type="match status" value="1"/>
</dbReference>
<evidence type="ECO:0000259" key="1">
    <source>
        <dbReference type="Pfam" id="PF00149"/>
    </source>
</evidence>
<evidence type="ECO:0000313" key="4">
    <source>
        <dbReference type="Proteomes" id="UP000239614"/>
    </source>
</evidence>
<proteinExistence type="predicted"/>
<dbReference type="EC" id="3.1.4.53" evidence="3"/>
<dbReference type="Pfam" id="PF18145">
    <property type="entry name" value="SAVED"/>
    <property type="match status" value="1"/>
</dbReference>
<evidence type="ECO:0000259" key="2">
    <source>
        <dbReference type="Pfam" id="PF18145"/>
    </source>
</evidence>
<dbReference type="NCBIfam" id="NF033611">
    <property type="entry name" value="SAVED"/>
    <property type="match status" value="1"/>
</dbReference>
<dbReference type="Gene3D" id="3.60.21.10">
    <property type="match status" value="1"/>
</dbReference>
<sequence length="562" mass="65773">MKYRWIHLSDIHFAYKNYQSNRLRGKLFDKIAEIVKQDKVNFLFITGDITDKDAEYDEDLYKFITELLRVTELDEKHLFFVPGNHDVSRKSKERIEKIVQIREAGDKGLDVVNDLSDDSIEMLLSAQQKFFTLYEHIKKEKYPVKDIHFVREVDGAKIIHFNTAWLCGMDGEEGRLFLGSNKLYSCLKDAGLKADDLNIAIGHHSFECFHRMEQDQLKGFMKDYNIDFYLSGHLHEAMINYNSHIDTHFCVCRQMRSDNFDAGGLAIGNIDTETGNNNIQFHAWNQRGYWTWDTEVGHEAPYGIYSFNTAKFPATKYRENPVVVIHKTMNTPINQQKLLNDMGFGKVPVYHYPYSNIEISTQEEWMEHKSNTDSFINGVISRLKDNVVHIFPLSQIPLLIEMGYMLQNDNDNIKIYQFDENGKWVLDSENAEKIPVTISYIENNPKTKKLIVVLEISSTIKNEDIDVYVSTSEHSILRFTIDNPLRYKVIYESQVKDIKSKFRSETEKHIYDYDEIHLFAAMPAGLSVEVGRCILRSMWPKVYLYNHRRQNDPRYQFAFSIN</sequence>
<dbReference type="SUPFAM" id="SSF56300">
    <property type="entry name" value="Metallo-dependent phosphatases"/>
    <property type="match status" value="1"/>
</dbReference>
<keyword evidence="4" id="KW-1185">Reference proteome</keyword>